<feature type="domain" description="SseB protein N-terminal" evidence="1">
    <location>
        <begin position="26"/>
        <end position="118"/>
    </location>
</feature>
<dbReference type="RefSeq" id="WP_165338254.1">
    <property type="nucleotide sequence ID" value="NZ_JAAKZX010000010.1"/>
</dbReference>
<dbReference type="EMBL" id="JAAKZX010000010">
    <property type="protein sequence ID" value="NGO41613.1"/>
    <property type="molecule type" value="Genomic_DNA"/>
</dbReference>
<evidence type="ECO:0000313" key="2">
    <source>
        <dbReference type="EMBL" id="NGO41613.1"/>
    </source>
</evidence>
<reference evidence="2 3" key="1">
    <citation type="submission" date="2020-02" db="EMBL/GenBank/DDBJ databases">
        <title>Whole-genome analyses of novel actinobacteria.</title>
        <authorList>
            <person name="Sahin N."/>
            <person name="Tokatli A."/>
        </authorList>
    </citation>
    <scope>NUCLEOTIDE SEQUENCE [LARGE SCALE GENOMIC DNA]</scope>
    <source>
        <strain evidence="2 3">YC419</strain>
    </source>
</reference>
<organism evidence="2 3">
    <name type="scientific">Streptomyces ureilyticus</name>
    <dbReference type="NCBI Taxonomy" id="1775131"/>
    <lineage>
        <taxon>Bacteria</taxon>
        <taxon>Bacillati</taxon>
        <taxon>Actinomycetota</taxon>
        <taxon>Actinomycetes</taxon>
        <taxon>Kitasatosporales</taxon>
        <taxon>Streptomycetaceae</taxon>
        <taxon>Streptomyces</taxon>
    </lineage>
</organism>
<keyword evidence="3" id="KW-1185">Reference proteome</keyword>
<accession>A0ABX0DIH4</accession>
<proteinExistence type="predicted"/>
<sequence>MTSPPDEDTSAGILRALGVLAYDGQDSDARALLAASKVLVPADPRDEAYASTLKLTMTGRSVEVFTSEERMALALPDVQTYHLVPLGLLPAHWPEGGRSLTIDPGSPDSLTLSADGVRLLLGEP</sequence>
<comment type="caution">
    <text evidence="2">The sequence shown here is derived from an EMBL/GenBank/DDBJ whole genome shotgun (WGS) entry which is preliminary data.</text>
</comment>
<dbReference type="Pfam" id="PF07179">
    <property type="entry name" value="SseB"/>
    <property type="match status" value="1"/>
</dbReference>
<dbReference type="InterPro" id="IPR009839">
    <property type="entry name" value="SseB_N"/>
</dbReference>
<protein>
    <submittedName>
        <fullName evidence="2">SseB family protein</fullName>
    </submittedName>
</protein>
<gene>
    <name evidence="2" type="ORF">G6048_05270</name>
</gene>
<name>A0ABX0DIH4_9ACTN</name>
<evidence type="ECO:0000259" key="1">
    <source>
        <dbReference type="Pfam" id="PF07179"/>
    </source>
</evidence>
<dbReference type="Proteomes" id="UP001518140">
    <property type="component" value="Unassembled WGS sequence"/>
</dbReference>
<evidence type="ECO:0000313" key="3">
    <source>
        <dbReference type="Proteomes" id="UP001518140"/>
    </source>
</evidence>